<evidence type="ECO:0000313" key="2">
    <source>
        <dbReference type="Proteomes" id="UP000241890"/>
    </source>
</evidence>
<organism evidence="1 2">
    <name type="scientific">Hondaea fermentalgiana</name>
    <dbReference type="NCBI Taxonomy" id="2315210"/>
    <lineage>
        <taxon>Eukaryota</taxon>
        <taxon>Sar</taxon>
        <taxon>Stramenopiles</taxon>
        <taxon>Bigyra</taxon>
        <taxon>Labyrinthulomycetes</taxon>
        <taxon>Thraustochytrida</taxon>
        <taxon>Thraustochytriidae</taxon>
        <taxon>Hondaea</taxon>
    </lineage>
</organism>
<evidence type="ECO:0000313" key="1">
    <source>
        <dbReference type="EMBL" id="GBG16298.1"/>
    </source>
</evidence>
<gene>
    <name evidence="1" type="ORF">FCC1311_117732</name>
</gene>
<feature type="non-terminal residue" evidence="1">
    <location>
        <position position="362"/>
    </location>
</feature>
<dbReference type="OrthoDB" id="9938299at2759"/>
<proteinExistence type="predicted"/>
<dbReference type="AlphaFoldDB" id="A0A2R5FGA1"/>
<sequence>MKLDVVEKLLLDKCFDEKDVHSMLAYMHRVGVLVHLSACQADVLRQYVVIRPQGLLQILSKVICEPSRKTAHADNLQYGEGIPNNLREALKAWKGRGVASRDLLKWLWEGKPLDYLIELMKSLMMACPWDDEEVGPDSLLLPSLLQSVGDEKKRKALEKLSTQRVLAYIEFAILPKGLFQRFIANLVQSLPDLVGVVNSDIFSNFASIYFDNVYMVLETKGNRVMLYFKRCEGKSLANHVKVLKRCLDSINSSSVKGDLFLSSDGTDEKDACASVDGFESAGTNEIQSLQPGKRLFLSAKAFVVFVTREYMDKVNDKGARPNYCRAEFHYAFHQVEPAKMIPCILDEEMLDQSKWKGSFGLG</sequence>
<name>A0A2R5FGA1_9STRA</name>
<reference evidence="1 2" key="1">
    <citation type="submission" date="2017-12" db="EMBL/GenBank/DDBJ databases">
        <title>Sequencing, de novo assembly and annotation of complete genome of a new Thraustochytrid species, strain FCC1311.</title>
        <authorList>
            <person name="Sedici K."/>
            <person name="Godart F."/>
            <person name="Aiese Cigliano R."/>
            <person name="Sanseverino W."/>
            <person name="Barakat M."/>
            <person name="Ortet P."/>
            <person name="Marechal E."/>
            <person name="Cagnac O."/>
            <person name="Amato A."/>
        </authorList>
    </citation>
    <scope>NUCLEOTIDE SEQUENCE [LARGE SCALE GENOMIC DNA]</scope>
</reference>
<accession>A0A2R5FGA1</accession>
<dbReference type="EMBL" id="BEYU01001839">
    <property type="protein sequence ID" value="GBG16298.1"/>
    <property type="molecule type" value="Genomic_DNA"/>
</dbReference>
<dbReference type="Proteomes" id="UP000241890">
    <property type="component" value="Unassembled WGS sequence"/>
</dbReference>
<protein>
    <submittedName>
        <fullName evidence="1">Uncharacterized protein</fullName>
    </submittedName>
</protein>
<dbReference type="InParanoid" id="A0A2R5FGA1"/>
<keyword evidence="2" id="KW-1185">Reference proteome</keyword>
<comment type="caution">
    <text evidence="1">The sequence shown here is derived from an EMBL/GenBank/DDBJ whole genome shotgun (WGS) entry which is preliminary data.</text>
</comment>